<dbReference type="AlphaFoldDB" id="A0A1V9ZF63"/>
<dbReference type="GO" id="GO:0005737">
    <property type="term" value="C:cytoplasm"/>
    <property type="evidence" value="ECO:0007669"/>
    <property type="project" value="TreeGrafter"/>
</dbReference>
<dbReference type="GO" id="GO:0070475">
    <property type="term" value="P:rRNA base methylation"/>
    <property type="evidence" value="ECO:0007669"/>
    <property type="project" value="InterPro"/>
</dbReference>
<evidence type="ECO:0000313" key="4">
    <source>
        <dbReference type="Proteomes" id="UP000243579"/>
    </source>
</evidence>
<feature type="region of interest" description="Disordered" evidence="1">
    <location>
        <begin position="240"/>
        <end position="259"/>
    </location>
</feature>
<dbReference type="PANTHER" id="PTHR11538:SF26">
    <property type="entry name" value="FERREDOXIN-FOLD ANTICODON-BINDING DOMAIN-CONTAINING PROTEIN 1"/>
    <property type="match status" value="1"/>
</dbReference>
<dbReference type="Proteomes" id="UP000243579">
    <property type="component" value="Unassembled WGS sequence"/>
</dbReference>
<dbReference type="Pfam" id="PF10354">
    <property type="entry name" value="BMT5-like"/>
    <property type="match status" value="1"/>
</dbReference>
<feature type="domain" description="25S rRNA (uridine-N(3))-methyltransferase BMT5-like" evidence="2">
    <location>
        <begin position="43"/>
        <end position="203"/>
    </location>
</feature>
<comment type="caution">
    <text evidence="3">The sequence shown here is derived from an EMBL/GenBank/DDBJ whole genome shotgun (WGS) entry which is preliminary data.</text>
</comment>
<dbReference type="STRING" id="1202772.A0A1V9ZF63"/>
<proteinExistence type="predicted"/>
<feature type="region of interest" description="Disordered" evidence="1">
    <location>
        <begin position="1"/>
        <end position="28"/>
    </location>
</feature>
<evidence type="ECO:0000256" key="1">
    <source>
        <dbReference type="SAM" id="MobiDB-lite"/>
    </source>
</evidence>
<evidence type="ECO:0000259" key="2">
    <source>
        <dbReference type="Pfam" id="PF10354"/>
    </source>
</evidence>
<dbReference type="EMBL" id="JNBR01000137">
    <property type="protein sequence ID" value="OQR96639.1"/>
    <property type="molecule type" value="Genomic_DNA"/>
</dbReference>
<dbReference type="InterPro" id="IPR019446">
    <property type="entry name" value="BMT5-like"/>
</dbReference>
<dbReference type="GO" id="GO:0070042">
    <property type="term" value="F:rRNA (uridine-N3-)-methyltransferase activity"/>
    <property type="evidence" value="ECO:0007669"/>
    <property type="project" value="InterPro"/>
</dbReference>
<protein>
    <recommendedName>
        <fullName evidence="2">25S rRNA (uridine-N(3))-methyltransferase BMT5-like domain-containing protein</fullName>
    </recommendedName>
</protein>
<gene>
    <name evidence="3" type="ORF">ACHHYP_14450</name>
</gene>
<name>A0A1V9ZF63_ACHHY</name>
<accession>A0A1V9ZF63</accession>
<keyword evidence="4" id="KW-1185">Reference proteome</keyword>
<sequence length="315" mass="34772">MVKRKQGGAAFDARAMKRHKGKNEKKAAGGSAMQLYKASDAILVLGDGDFTFSKGLVAHRDGAGAKLVATSYDSTSEVRKKYPNAHSCIQSISAAQAHVLHSVDATKLHKLPHSDVVPALFDYIIFNFPHSGQQRVHINRVLLLDFFESARPKLALRGEVHITLKTKPPYSNWNVEEQARAHGFVLKERRPFRIQLFPGYHHRTTDPDAKKFEPDQCITYVFIVDRSRFPVPSVLPPKTTNVAAPSTPRPSQLPSTVDKPPAVAKTVVKAQSAQRSQSPSAPRPTMPVVAQVSAAAQRDIRALIVAKLQDIKRTR</sequence>
<evidence type="ECO:0000313" key="3">
    <source>
        <dbReference type="EMBL" id="OQR96639.1"/>
    </source>
</evidence>
<feature type="compositionally biased region" description="Polar residues" evidence="1">
    <location>
        <begin position="240"/>
        <end position="255"/>
    </location>
</feature>
<dbReference type="PANTHER" id="PTHR11538">
    <property type="entry name" value="PHENYLALANYL-TRNA SYNTHETASE"/>
    <property type="match status" value="1"/>
</dbReference>
<dbReference type="OrthoDB" id="273345at2759"/>
<organism evidence="3 4">
    <name type="scientific">Achlya hypogyna</name>
    <name type="common">Oomycete</name>
    <name type="synonym">Protoachlya hypogyna</name>
    <dbReference type="NCBI Taxonomy" id="1202772"/>
    <lineage>
        <taxon>Eukaryota</taxon>
        <taxon>Sar</taxon>
        <taxon>Stramenopiles</taxon>
        <taxon>Oomycota</taxon>
        <taxon>Saprolegniomycetes</taxon>
        <taxon>Saprolegniales</taxon>
        <taxon>Achlyaceae</taxon>
        <taxon>Achlya</taxon>
    </lineage>
</organism>
<reference evidence="3 4" key="1">
    <citation type="journal article" date="2014" name="Genome Biol. Evol.">
        <title>The secreted proteins of Achlya hypogyna and Thraustotheca clavata identify the ancestral oomycete secretome and reveal gene acquisitions by horizontal gene transfer.</title>
        <authorList>
            <person name="Misner I."/>
            <person name="Blouin N."/>
            <person name="Leonard G."/>
            <person name="Richards T.A."/>
            <person name="Lane C.E."/>
        </authorList>
    </citation>
    <scope>NUCLEOTIDE SEQUENCE [LARGE SCALE GENOMIC DNA]</scope>
    <source>
        <strain evidence="3 4">ATCC 48635</strain>
    </source>
</reference>